<dbReference type="Proteomes" id="UP001605036">
    <property type="component" value="Unassembled WGS sequence"/>
</dbReference>
<evidence type="ECO:0000313" key="3">
    <source>
        <dbReference type="Proteomes" id="UP001605036"/>
    </source>
</evidence>
<name>A0ABD1YD74_9MARC</name>
<accession>A0ABD1YD74</accession>
<feature type="region of interest" description="Disordered" evidence="1">
    <location>
        <begin position="1"/>
        <end position="46"/>
    </location>
</feature>
<reference evidence="2 3" key="1">
    <citation type="submission" date="2024-09" db="EMBL/GenBank/DDBJ databases">
        <title>Chromosome-scale assembly of Riccia fluitans.</title>
        <authorList>
            <person name="Paukszto L."/>
            <person name="Sawicki J."/>
            <person name="Karawczyk K."/>
            <person name="Piernik-Szablinska J."/>
            <person name="Szczecinska M."/>
            <person name="Mazdziarz M."/>
        </authorList>
    </citation>
    <scope>NUCLEOTIDE SEQUENCE [LARGE SCALE GENOMIC DNA]</scope>
    <source>
        <strain evidence="2">Rf_01</strain>
        <tissue evidence="2">Aerial parts of the thallus</tissue>
    </source>
</reference>
<evidence type="ECO:0000313" key="2">
    <source>
        <dbReference type="EMBL" id="KAL2628696.1"/>
    </source>
</evidence>
<proteinExistence type="predicted"/>
<organism evidence="2 3">
    <name type="scientific">Riccia fluitans</name>
    <dbReference type="NCBI Taxonomy" id="41844"/>
    <lineage>
        <taxon>Eukaryota</taxon>
        <taxon>Viridiplantae</taxon>
        <taxon>Streptophyta</taxon>
        <taxon>Embryophyta</taxon>
        <taxon>Marchantiophyta</taxon>
        <taxon>Marchantiopsida</taxon>
        <taxon>Marchantiidae</taxon>
        <taxon>Marchantiales</taxon>
        <taxon>Ricciaceae</taxon>
        <taxon>Riccia</taxon>
    </lineage>
</organism>
<dbReference type="AlphaFoldDB" id="A0ABD1YD74"/>
<protein>
    <submittedName>
        <fullName evidence="2">Uncharacterized protein</fullName>
    </submittedName>
</protein>
<sequence length="119" mass="12623">MSIIGAAHPLSDRGNRRPSRGGPTRALSPDKRGGLRRVSNTLNDSGTPSLVLPLSARPSRTAVYLAPTSWLISPAHLGWLRAHDSNLSRLGCGSPRTSLADCQTTLDSGMNARRLIADA</sequence>
<keyword evidence="3" id="KW-1185">Reference proteome</keyword>
<dbReference type="EMBL" id="JBHFFA010000004">
    <property type="protein sequence ID" value="KAL2628696.1"/>
    <property type="molecule type" value="Genomic_DNA"/>
</dbReference>
<gene>
    <name evidence="2" type="ORF">R1flu_013382</name>
</gene>
<evidence type="ECO:0000256" key="1">
    <source>
        <dbReference type="SAM" id="MobiDB-lite"/>
    </source>
</evidence>
<comment type="caution">
    <text evidence="2">The sequence shown here is derived from an EMBL/GenBank/DDBJ whole genome shotgun (WGS) entry which is preliminary data.</text>
</comment>